<sequence length="639" mass="67418">MRHRIVSPILTLLTALLMVACEFSASTANIKSATLARDEAGTQPTSTFEPDETFYLIIDLANAPDDTTVKAVWYAVDVGSVAPLNTLIDEASLTSGSGILTFNLSPDGAWAPGTYKVDLVLNDEPNQTLDILVNGEVAQVQPEPTATSTPTELPTAEATAVTEISTTLEDVRRATIRIQAEGSFMDPEFGQMTNAAGQGSGFLIDPAGIAVTNNHVVTGSAFLQVYVEGEDEPRNAKILGVSECSDLAVIDVEGEGFPALQWREGDIPAGLDIYVGGFPFFGNEEFTLTRGIVSKARTSGETNWASVDSVLEIDAVVNPGNSGGPLVDSDGRVVGINYAASADTDQYFSISRDEALPIIEQLRAGNDVNSVGINGQAVSDGESIFGIWVASVQSGSPADRAGVEAGDILTKMEGLVLATDGTMSAYCDILRGRDMTDTMSIEVLRLTDGTLLAGQLNGDPLAIIETFTTGGEDSTGSDSGVGYSEFAIIQDDTGALQVSVPVEWSDVDGAAWTLEGEDVGPGLKAAPDIDAYFDTWTTPGVFFGASPSLRQTYTFATFLDQFDMSGSCTYDGRTDYSDALYTGAYDSYSNCGGEGSRFIILAAEPLAQNAIMLLQIQLVTEADDAALDQILNSFVYVGP</sequence>
<dbReference type="Gene3D" id="2.40.10.10">
    <property type="entry name" value="Trypsin-like serine proteases"/>
    <property type="match status" value="2"/>
</dbReference>
<dbReference type="SUPFAM" id="SSF50494">
    <property type="entry name" value="Trypsin-like serine proteases"/>
    <property type="match status" value="1"/>
</dbReference>
<evidence type="ECO:0000313" key="7">
    <source>
        <dbReference type="Proteomes" id="UP000215027"/>
    </source>
</evidence>
<feature type="chain" id="PRO_5008240505" evidence="4">
    <location>
        <begin position="29"/>
        <end position="639"/>
    </location>
</feature>
<dbReference type="InterPro" id="IPR041489">
    <property type="entry name" value="PDZ_6"/>
</dbReference>
<dbReference type="PROSITE" id="PS51257">
    <property type="entry name" value="PROKAR_LIPOPROTEIN"/>
    <property type="match status" value="1"/>
</dbReference>
<dbReference type="PRINTS" id="PR00834">
    <property type="entry name" value="PROTEASES2C"/>
</dbReference>
<dbReference type="PROSITE" id="PS50106">
    <property type="entry name" value="PDZ"/>
    <property type="match status" value="1"/>
</dbReference>
<dbReference type="Gene3D" id="2.30.42.10">
    <property type="match status" value="1"/>
</dbReference>
<protein>
    <submittedName>
        <fullName evidence="6">Peptidase S1 and S6, chymotrypsin/Hap (Modular protein)</fullName>
    </submittedName>
</protein>
<dbReference type="InterPro" id="IPR001940">
    <property type="entry name" value="Peptidase_S1C"/>
</dbReference>
<dbReference type="AlphaFoldDB" id="A0A160T099"/>
<dbReference type="InterPro" id="IPR001478">
    <property type="entry name" value="PDZ"/>
</dbReference>
<dbReference type="KEGG" id="pbf:CFX0092_A1443"/>
<dbReference type="InterPro" id="IPR009003">
    <property type="entry name" value="Peptidase_S1_PA"/>
</dbReference>
<gene>
    <name evidence="6" type="ORF">CFX0092_A1443</name>
</gene>
<dbReference type="OrthoDB" id="9758917at2"/>
<evidence type="ECO:0000259" key="5">
    <source>
        <dbReference type="PROSITE" id="PS50106"/>
    </source>
</evidence>
<dbReference type="PANTHER" id="PTHR43343:SF3">
    <property type="entry name" value="PROTEASE DO-LIKE 8, CHLOROPLASTIC"/>
    <property type="match status" value="1"/>
</dbReference>
<proteinExistence type="inferred from homology"/>
<accession>A0A160T099</accession>
<evidence type="ECO:0000256" key="4">
    <source>
        <dbReference type="SAM" id="SignalP"/>
    </source>
</evidence>
<keyword evidence="4" id="KW-0732">Signal</keyword>
<dbReference type="Pfam" id="PF13365">
    <property type="entry name" value="Trypsin_2"/>
    <property type="match status" value="1"/>
</dbReference>
<reference evidence="6" key="1">
    <citation type="submission" date="2016-01" db="EMBL/GenBank/DDBJ databases">
        <authorList>
            <person name="Mcilroy J.S."/>
            <person name="Karst M S."/>
            <person name="Albertsen M."/>
        </authorList>
    </citation>
    <scope>NUCLEOTIDE SEQUENCE</scope>
    <source>
        <strain evidence="6">Cfx-K</strain>
    </source>
</reference>
<dbReference type="EMBL" id="LN890655">
    <property type="protein sequence ID" value="CUS03321.2"/>
    <property type="molecule type" value="Genomic_DNA"/>
</dbReference>
<name>A0A160T099_9CHLR</name>
<keyword evidence="7" id="KW-1185">Reference proteome</keyword>
<dbReference type="Pfam" id="PF17820">
    <property type="entry name" value="PDZ_6"/>
    <property type="match status" value="1"/>
</dbReference>
<dbReference type="Proteomes" id="UP000215027">
    <property type="component" value="Chromosome I"/>
</dbReference>
<dbReference type="InterPro" id="IPR051201">
    <property type="entry name" value="Chloro_Bact_Ser_Proteases"/>
</dbReference>
<comment type="similarity">
    <text evidence="1">Belongs to the peptidase S1C family.</text>
</comment>
<dbReference type="InterPro" id="IPR036034">
    <property type="entry name" value="PDZ_sf"/>
</dbReference>
<feature type="domain" description="PDZ" evidence="5">
    <location>
        <begin position="358"/>
        <end position="414"/>
    </location>
</feature>
<evidence type="ECO:0000256" key="2">
    <source>
        <dbReference type="ARBA" id="ARBA00022670"/>
    </source>
</evidence>
<evidence type="ECO:0000256" key="3">
    <source>
        <dbReference type="ARBA" id="ARBA00022801"/>
    </source>
</evidence>
<dbReference type="PANTHER" id="PTHR43343">
    <property type="entry name" value="PEPTIDASE S12"/>
    <property type="match status" value="1"/>
</dbReference>
<evidence type="ECO:0000313" key="6">
    <source>
        <dbReference type="EMBL" id="CUS03321.2"/>
    </source>
</evidence>
<dbReference type="GO" id="GO:0004252">
    <property type="term" value="F:serine-type endopeptidase activity"/>
    <property type="evidence" value="ECO:0007669"/>
    <property type="project" value="InterPro"/>
</dbReference>
<evidence type="ECO:0000256" key="1">
    <source>
        <dbReference type="ARBA" id="ARBA00010541"/>
    </source>
</evidence>
<dbReference type="InterPro" id="IPR043504">
    <property type="entry name" value="Peptidase_S1_PA_chymotrypsin"/>
</dbReference>
<organism evidence="6 7">
    <name type="scientific">Candidatus Promineifilum breve</name>
    <dbReference type="NCBI Taxonomy" id="1806508"/>
    <lineage>
        <taxon>Bacteria</taxon>
        <taxon>Bacillati</taxon>
        <taxon>Chloroflexota</taxon>
        <taxon>Ardenticatenia</taxon>
        <taxon>Candidatus Promineifilales</taxon>
        <taxon>Candidatus Promineifilaceae</taxon>
        <taxon>Candidatus Promineifilum</taxon>
    </lineage>
</organism>
<keyword evidence="2" id="KW-0645">Protease</keyword>
<dbReference type="SMART" id="SM00228">
    <property type="entry name" value="PDZ"/>
    <property type="match status" value="1"/>
</dbReference>
<dbReference type="GO" id="GO:0006508">
    <property type="term" value="P:proteolysis"/>
    <property type="evidence" value="ECO:0007669"/>
    <property type="project" value="UniProtKB-KW"/>
</dbReference>
<dbReference type="SUPFAM" id="SSF50156">
    <property type="entry name" value="PDZ domain-like"/>
    <property type="match status" value="1"/>
</dbReference>
<keyword evidence="3" id="KW-0378">Hydrolase</keyword>
<feature type="signal peptide" evidence="4">
    <location>
        <begin position="1"/>
        <end position="28"/>
    </location>
</feature>